<sequence length="71" mass="8152">MNQFLRKHKKTDFNKPLPFSRRGVFDHVIYILYASELDFFSPPGKTSNALFEKTVLFPSSPGINSSEPVVY</sequence>
<protein>
    <submittedName>
        <fullName evidence="1">Uncharacterized protein</fullName>
    </submittedName>
</protein>
<reference evidence="1 2" key="1">
    <citation type="journal article" date="2021" name="Nat. Commun.">
        <title>Isolation of a member of the candidate phylum Atribacteria reveals a unique cell membrane structure.</title>
        <authorList>
            <person name="Taiki K."/>
            <person name="Nobu M.K."/>
            <person name="Kusada H."/>
            <person name="Meng X.-Y."/>
            <person name="Hosoki N."/>
            <person name="Uematsu K."/>
            <person name="Yoshioka H."/>
            <person name="Kamagata Y."/>
            <person name="Tamaki H."/>
        </authorList>
    </citation>
    <scope>NUCLEOTIDE SEQUENCE [LARGE SCALE GENOMIC DNA]</scope>
    <source>
        <strain evidence="1 2">RT761</strain>
    </source>
</reference>
<gene>
    <name evidence="1" type="ORF">RT761_01745</name>
</gene>
<organism evidence="1 2">
    <name type="scientific">Atribacter laminatus</name>
    <dbReference type="NCBI Taxonomy" id="2847778"/>
    <lineage>
        <taxon>Bacteria</taxon>
        <taxon>Pseudomonadati</taxon>
        <taxon>Atribacterota</taxon>
        <taxon>Atribacteria</taxon>
        <taxon>Atribacterales</taxon>
        <taxon>Atribacteraceae</taxon>
        <taxon>Atribacter</taxon>
    </lineage>
</organism>
<dbReference type="Proteomes" id="UP000594463">
    <property type="component" value="Chromosome"/>
</dbReference>
<accession>A0A7T1AMB9</accession>
<dbReference type="KEGG" id="alam:RT761_01745"/>
<dbReference type="EMBL" id="CP065383">
    <property type="protein sequence ID" value="QPM68524.1"/>
    <property type="molecule type" value="Genomic_DNA"/>
</dbReference>
<dbReference type="AlphaFoldDB" id="A0A7T1AMB9"/>
<evidence type="ECO:0000313" key="2">
    <source>
        <dbReference type="Proteomes" id="UP000594463"/>
    </source>
</evidence>
<name>A0A7T1AMB9_ATRLM</name>
<keyword evidence="2" id="KW-1185">Reference proteome</keyword>
<evidence type="ECO:0000313" key="1">
    <source>
        <dbReference type="EMBL" id="QPM68524.1"/>
    </source>
</evidence>
<proteinExistence type="predicted"/>